<comment type="caution">
    <text evidence="1">The sequence shown here is derived from an EMBL/GenBank/DDBJ whole genome shotgun (WGS) entry which is preliminary data.</text>
</comment>
<protein>
    <recommendedName>
        <fullName evidence="3">Transcriptional regulator</fullName>
    </recommendedName>
</protein>
<evidence type="ECO:0000313" key="2">
    <source>
        <dbReference type="Proteomes" id="UP001500979"/>
    </source>
</evidence>
<gene>
    <name evidence="1" type="ORF">GCM10010470_30590</name>
</gene>
<accession>A0ABN3VD50</accession>
<dbReference type="Proteomes" id="UP001500979">
    <property type="component" value="Unassembled WGS sequence"/>
</dbReference>
<proteinExistence type="predicted"/>
<keyword evidence="2" id="KW-1185">Reference proteome</keyword>
<organism evidence="1 2">
    <name type="scientific">Saccharopolyspora taberi</name>
    <dbReference type="NCBI Taxonomy" id="60895"/>
    <lineage>
        <taxon>Bacteria</taxon>
        <taxon>Bacillati</taxon>
        <taxon>Actinomycetota</taxon>
        <taxon>Actinomycetes</taxon>
        <taxon>Pseudonocardiales</taxon>
        <taxon>Pseudonocardiaceae</taxon>
        <taxon>Saccharopolyspora</taxon>
    </lineage>
</organism>
<evidence type="ECO:0008006" key="3">
    <source>
        <dbReference type="Google" id="ProtNLM"/>
    </source>
</evidence>
<sequence length="58" mass="6242">MRIPGDADPRNAHAVAFYEIDHRACCPGTSQCRILIALADQGRFAEAKDLAETLALTG</sequence>
<dbReference type="EMBL" id="BAAAUX010000014">
    <property type="protein sequence ID" value="GAA2793599.1"/>
    <property type="molecule type" value="Genomic_DNA"/>
</dbReference>
<name>A0ABN3VD50_9PSEU</name>
<reference evidence="1 2" key="1">
    <citation type="journal article" date="2019" name="Int. J. Syst. Evol. Microbiol.">
        <title>The Global Catalogue of Microorganisms (GCM) 10K type strain sequencing project: providing services to taxonomists for standard genome sequencing and annotation.</title>
        <authorList>
            <consortium name="The Broad Institute Genomics Platform"/>
            <consortium name="The Broad Institute Genome Sequencing Center for Infectious Disease"/>
            <person name="Wu L."/>
            <person name="Ma J."/>
        </authorList>
    </citation>
    <scope>NUCLEOTIDE SEQUENCE [LARGE SCALE GENOMIC DNA]</scope>
    <source>
        <strain evidence="1 2">JCM 9383</strain>
    </source>
</reference>
<evidence type="ECO:0000313" key="1">
    <source>
        <dbReference type="EMBL" id="GAA2793599.1"/>
    </source>
</evidence>